<dbReference type="RefSeq" id="WP_189265086.1">
    <property type="nucleotide sequence ID" value="NZ_BMML01000011.1"/>
</dbReference>
<evidence type="ECO:0000256" key="1">
    <source>
        <dbReference type="SAM" id="Phobius"/>
    </source>
</evidence>
<feature type="transmembrane region" description="Helical" evidence="1">
    <location>
        <begin position="29"/>
        <end position="47"/>
    </location>
</feature>
<dbReference type="Proteomes" id="UP000653411">
    <property type="component" value="Unassembled WGS sequence"/>
</dbReference>
<dbReference type="AlphaFoldDB" id="A0A917XFE4"/>
<protein>
    <recommendedName>
        <fullName evidence="4">Integral membrane protein</fullName>
    </recommendedName>
</protein>
<keyword evidence="1" id="KW-0472">Membrane</keyword>
<proteinExistence type="predicted"/>
<evidence type="ECO:0000313" key="2">
    <source>
        <dbReference type="EMBL" id="GGN20166.1"/>
    </source>
</evidence>
<feature type="transmembrane region" description="Helical" evidence="1">
    <location>
        <begin position="111"/>
        <end position="129"/>
    </location>
</feature>
<feature type="transmembrane region" description="Helical" evidence="1">
    <location>
        <begin position="86"/>
        <end position="105"/>
    </location>
</feature>
<keyword evidence="3" id="KW-1185">Reference proteome</keyword>
<keyword evidence="1" id="KW-1133">Transmembrane helix</keyword>
<reference evidence="2" key="1">
    <citation type="journal article" date="2014" name="Int. J. Syst. Evol. Microbiol.">
        <title>Complete genome sequence of Corynebacterium casei LMG S-19264T (=DSM 44701T), isolated from a smear-ripened cheese.</title>
        <authorList>
            <consortium name="US DOE Joint Genome Institute (JGI-PGF)"/>
            <person name="Walter F."/>
            <person name="Albersmeier A."/>
            <person name="Kalinowski J."/>
            <person name="Ruckert C."/>
        </authorList>
    </citation>
    <scope>NUCLEOTIDE SEQUENCE</scope>
    <source>
        <strain evidence="2">CGMCC 4.7110</strain>
    </source>
</reference>
<dbReference type="EMBL" id="BMML01000011">
    <property type="protein sequence ID" value="GGN20166.1"/>
    <property type="molecule type" value="Genomic_DNA"/>
</dbReference>
<dbReference type="InterPro" id="IPR046096">
    <property type="entry name" value="DUF6114"/>
</dbReference>
<evidence type="ECO:0008006" key="4">
    <source>
        <dbReference type="Google" id="ProtNLM"/>
    </source>
</evidence>
<feature type="transmembrane region" description="Helical" evidence="1">
    <location>
        <begin position="59"/>
        <end position="79"/>
    </location>
</feature>
<sequence>MNGKRPRGSPYRLADARERFNGWRMGRPFLAGILTVLGAISILYPSYAGLTIGQLTIHIATTAGCGSLIIGGLLVMLGLVMWLQPVMHVFAGSGAILLALASIPVSNLGGFFLGLLLSLLGAALSIAWTPSQPSSAHPSSSMGS</sequence>
<name>A0A917XFE4_9ACTN</name>
<comment type="caution">
    <text evidence="2">The sequence shown here is derived from an EMBL/GenBank/DDBJ whole genome shotgun (WGS) entry which is preliminary data.</text>
</comment>
<reference evidence="2" key="2">
    <citation type="submission" date="2020-09" db="EMBL/GenBank/DDBJ databases">
        <authorList>
            <person name="Sun Q."/>
            <person name="Zhou Y."/>
        </authorList>
    </citation>
    <scope>NUCLEOTIDE SEQUENCE</scope>
    <source>
        <strain evidence="2">CGMCC 4.7110</strain>
    </source>
</reference>
<gene>
    <name evidence="2" type="ORF">GCM10011578_050470</name>
</gene>
<evidence type="ECO:0000313" key="3">
    <source>
        <dbReference type="Proteomes" id="UP000653411"/>
    </source>
</evidence>
<organism evidence="2 3">
    <name type="scientific">Streptomyces fuscichromogenes</name>
    <dbReference type="NCBI Taxonomy" id="1324013"/>
    <lineage>
        <taxon>Bacteria</taxon>
        <taxon>Bacillati</taxon>
        <taxon>Actinomycetota</taxon>
        <taxon>Actinomycetes</taxon>
        <taxon>Kitasatosporales</taxon>
        <taxon>Streptomycetaceae</taxon>
        <taxon>Streptomyces</taxon>
    </lineage>
</organism>
<dbReference type="Pfam" id="PF19609">
    <property type="entry name" value="DUF6114"/>
    <property type="match status" value="1"/>
</dbReference>
<keyword evidence="1" id="KW-0812">Transmembrane</keyword>
<accession>A0A917XFE4</accession>